<keyword evidence="3" id="KW-1185">Reference proteome</keyword>
<protein>
    <submittedName>
        <fullName evidence="2">Uncharacterized protein</fullName>
    </submittedName>
</protein>
<evidence type="ECO:0000256" key="1">
    <source>
        <dbReference type="SAM" id="MobiDB-lite"/>
    </source>
</evidence>
<proteinExistence type="predicted"/>
<evidence type="ECO:0000313" key="2">
    <source>
        <dbReference type="EMBL" id="BBC30545.1"/>
    </source>
</evidence>
<reference evidence="2 3" key="2">
    <citation type="journal article" date="2023" name="ChemBioChem">
        <title>Acyltransferase Domain Exchange between Two Independent Type I Polyketide Synthases in the Same Producer Strain of Macrolide Antibiotics.</title>
        <authorList>
            <person name="Kudo F."/>
            <person name="Kishikawa K."/>
            <person name="Tsuboi K."/>
            <person name="Kido T."/>
            <person name="Usui T."/>
            <person name="Hashimoto J."/>
            <person name="Shin-Ya K."/>
            <person name="Miyanaga A."/>
            <person name="Eguchi T."/>
        </authorList>
    </citation>
    <scope>NUCLEOTIDE SEQUENCE [LARGE SCALE GENOMIC DNA]</scope>
    <source>
        <strain evidence="2 3">A-8890</strain>
    </source>
</reference>
<name>A0ABM7F4G7_9ACTN</name>
<feature type="region of interest" description="Disordered" evidence="1">
    <location>
        <begin position="1"/>
        <end position="80"/>
    </location>
</feature>
<gene>
    <name evidence="2" type="ORF">SGFS_018390</name>
</gene>
<sequence length="80" mass="8901">MHPCPKPTAVGDRNHNGARRTEDSRRFRAPSRTACGQRPSAKARQRCASAEPTWRSGVTIDNRPTSQSMPWGAQSIKELK</sequence>
<dbReference type="Proteomes" id="UP001321542">
    <property type="component" value="Chromosome"/>
</dbReference>
<dbReference type="EMBL" id="AP018448">
    <property type="protein sequence ID" value="BBC30545.1"/>
    <property type="molecule type" value="Genomic_DNA"/>
</dbReference>
<feature type="compositionally biased region" description="Basic and acidic residues" evidence="1">
    <location>
        <begin position="12"/>
        <end position="26"/>
    </location>
</feature>
<evidence type="ECO:0000313" key="3">
    <source>
        <dbReference type="Proteomes" id="UP001321542"/>
    </source>
</evidence>
<reference evidence="2 3" key="1">
    <citation type="journal article" date="2010" name="ChemBioChem">
        <title>Cloning and characterization of the biosynthetic gene cluster of 16-membered macrolide antibiotic FD-891: involvement of a dual functional cytochrome P450 monooxygenase catalyzing epoxidation and hydroxylation.</title>
        <authorList>
            <person name="Kudo F."/>
            <person name="Motegi A."/>
            <person name="Mizoue K."/>
            <person name="Eguchi T."/>
        </authorList>
    </citation>
    <scope>NUCLEOTIDE SEQUENCE [LARGE SCALE GENOMIC DNA]</scope>
    <source>
        <strain evidence="2 3">A-8890</strain>
    </source>
</reference>
<organism evidence="2 3">
    <name type="scientific">Streptomyces graminofaciens</name>
    <dbReference type="NCBI Taxonomy" id="68212"/>
    <lineage>
        <taxon>Bacteria</taxon>
        <taxon>Bacillati</taxon>
        <taxon>Actinomycetota</taxon>
        <taxon>Actinomycetes</taxon>
        <taxon>Kitasatosporales</taxon>
        <taxon>Streptomycetaceae</taxon>
        <taxon>Streptomyces</taxon>
    </lineage>
</organism>
<accession>A0ABM7F4G7</accession>